<sequence>MKQCLNCNNEIDDKKKFCNSSCAAKYNNSHRILSEETKSKISKSLKGREVKFIETENVKSGRLRAGAKRREAALEQLMKRDFNDLSLVRKKKRVRIEQENKCFRCGLNEWMNEPLILEVDHIDGDNTNNIRENLRALCPNCHSQTDTWRGTNSRKVKISDDDLVSILKESKSIRDAILKAGMSITSHSYKRINLLIEKYHINFLLRVKEV</sequence>
<reference evidence="2" key="2">
    <citation type="submission" date="2017-10" db="EMBL/GenBank/DDBJ databases">
        <authorList>
            <person name="Banno H."/>
            <person name="Chua N.-H."/>
        </authorList>
    </citation>
    <scope>NUCLEOTIDE SEQUENCE [LARGE SCALE GENOMIC DNA]</scope>
</reference>
<name>A0A2C9CXY7_9CAUD</name>
<evidence type="ECO:0000313" key="4">
    <source>
        <dbReference type="Proteomes" id="UP000240931"/>
    </source>
</evidence>
<evidence type="ECO:0000313" key="3">
    <source>
        <dbReference type="EMBL" id="VUE36482.1"/>
    </source>
</evidence>
<dbReference type="OrthoDB" id="27280at10239"/>
<dbReference type="Proteomes" id="UP000240931">
    <property type="component" value="Segment"/>
</dbReference>
<dbReference type="GeneID" id="40100960"/>
<feature type="domain" description="HNH nuclease" evidence="1">
    <location>
        <begin position="90"/>
        <end position="143"/>
    </location>
</feature>
<dbReference type="EMBL" id="LR596615">
    <property type="protein sequence ID" value="VUE36482.1"/>
    <property type="molecule type" value="Genomic_DNA"/>
</dbReference>
<gene>
    <name evidence="2" type="primary">g436</name>
</gene>
<accession>A0A2C9CXY7</accession>
<dbReference type="KEGG" id="vg:40100960"/>
<reference evidence="4" key="1">
    <citation type="submission" date="2017-10" db="EMBL/GenBank/DDBJ databases">
        <authorList>
            <person name="Skurnik M."/>
        </authorList>
    </citation>
    <scope>NUCLEOTIDE SEQUENCE [LARGE SCALE GENOMIC DNA]</scope>
</reference>
<proteinExistence type="predicted"/>
<dbReference type="RefSeq" id="YP_009624046.1">
    <property type="nucleotide sequence ID" value="NC_042116.1"/>
</dbReference>
<dbReference type="InterPro" id="IPR003615">
    <property type="entry name" value="HNH_nuc"/>
</dbReference>
<dbReference type="SMART" id="SM00507">
    <property type="entry name" value="HNHc"/>
    <property type="match status" value="1"/>
</dbReference>
<dbReference type="Gene3D" id="1.10.30.50">
    <property type="match status" value="1"/>
</dbReference>
<evidence type="ECO:0000259" key="1">
    <source>
        <dbReference type="SMART" id="SM00507"/>
    </source>
</evidence>
<evidence type="ECO:0000313" key="5">
    <source>
        <dbReference type="Proteomes" id="UP000317227"/>
    </source>
</evidence>
<dbReference type="Proteomes" id="UP000317227">
    <property type="component" value="Segment"/>
</dbReference>
<evidence type="ECO:0000313" key="2">
    <source>
        <dbReference type="EMBL" id="SOK58713.1"/>
    </source>
</evidence>
<organism evidence="2 4">
    <name type="scientific">Yersinia phage fHe-Yen9-04</name>
    <dbReference type="NCBI Taxonomy" id="2052742"/>
    <lineage>
        <taxon>Viruses</taxon>
        <taxon>Duplodnaviria</taxon>
        <taxon>Heunggongvirae</taxon>
        <taxon>Uroviricota</taxon>
        <taxon>Caudoviricetes</taxon>
        <taxon>Eneladusvirus</taxon>
        <taxon>Eneladusvirus Yen904</taxon>
    </lineage>
</organism>
<dbReference type="CDD" id="cd00085">
    <property type="entry name" value="HNHc"/>
    <property type="match status" value="1"/>
</dbReference>
<keyword evidence="4" id="KW-1185">Reference proteome</keyword>
<protein>
    <recommendedName>
        <fullName evidence="1">HNH nuclease domain-containing protein</fullName>
    </recommendedName>
</protein>
<dbReference type="EMBL" id="LT960551">
    <property type="protein sequence ID" value="SOK58713.1"/>
    <property type="molecule type" value="Genomic_DNA"/>
</dbReference>
<reference evidence="3 5" key="3">
    <citation type="submission" date="2019-06" db="EMBL/GenBank/DDBJ databases">
        <authorList>
            <person name="Bower L."/>
            <person name="Leinonen R."/>
        </authorList>
    </citation>
    <scope>NUCLEOTIDE SEQUENCE [LARGE SCALE GENOMIC DNA]</scope>
</reference>